<keyword evidence="4" id="KW-0319">Glycerol metabolism</keyword>
<reference evidence="9 10" key="1">
    <citation type="submission" date="2018-02" db="EMBL/GenBank/DDBJ databases">
        <title>Genomic Encyclopedia of Archaeal and Bacterial Type Strains, Phase II (KMG-II): from individual species to whole genera.</title>
        <authorList>
            <person name="Goeker M."/>
        </authorList>
    </citation>
    <scope>NUCLEOTIDE SEQUENCE [LARGE SCALE GENOMIC DNA]</scope>
    <source>
        <strain evidence="9 10">DSM 22857</strain>
    </source>
</reference>
<dbReference type="Gene3D" id="3.20.20.190">
    <property type="entry name" value="Phosphatidylinositol (PI) phosphodiesterase"/>
    <property type="match status" value="1"/>
</dbReference>
<dbReference type="GO" id="GO:0008889">
    <property type="term" value="F:glycerophosphodiester phosphodiesterase activity"/>
    <property type="evidence" value="ECO:0007669"/>
    <property type="project" value="UniProtKB-EC"/>
</dbReference>
<dbReference type="EMBL" id="PTJD01000003">
    <property type="protein sequence ID" value="PPK97601.1"/>
    <property type="molecule type" value="Genomic_DNA"/>
</dbReference>
<comment type="catalytic activity">
    <reaction evidence="6">
        <text>a sn-glycero-3-phosphodiester + H2O = an alcohol + sn-glycerol 3-phosphate + H(+)</text>
        <dbReference type="Rhea" id="RHEA:12969"/>
        <dbReference type="ChEBI" id="CHEBI:15377"/>
        <dbReference type="ChEBI" id="CHEBI:15378"/>
        <dbReference type="ChEBI" id="CHEBI:30879"/>
        <dbReference type="ChEBI" id="CHEBI:57597"/>
        <dbReference type="ChEBI" id="CHEBI:83408"/>
        <dbReference type="EC" id="3.1.4.46"/>
    </reaction>
</comment>
<dbReference type="GO" id="GO:0006629">
    <property type="term" value="P:lipid metabolic process"/>
    <property type="evidence" value="ECO:0007669"/>
    <property type="project" value="InterPro"/>
</dbReference>
<protein>
    <recommendedName>
        <fullName evidence="2">glycerophosphodiester phosphodiesterase</fullName>
        <ecNumber evidence="2">3.1.4.46</ecNumber>
    </recommendedName>
</protein>
<dbReference type="AlphaFoldDB" id="A0A2S6ITV1"/>
<evidence type="ECO:0000313" key="9">
    <source>
        <dbReference type="EMBL" id="PPK97601.1"/>
    </source>
</evidence>
<evidence type="ECO:0000256" key="3">
    <source>
        <dbReference type="ARBA" id="ARBA00022729"/>
    </source>
</evidence>
<name>A0A2S6ITV1_9ACTN</name>
<evidence type="ECO:0000256" key="5">
    <source>
        <dbReference type="ARBA" id="ARBA00022801"/>
    </source>
</evidence>
<feature type="domain" description="GP-PDE" evidence="8">
    <location>
        <begin position="41"/>
        <end position="368"/>
    </location>
</feature>
<dbReference type="GO" id="GO:0042597">
    <property type="term" value="C:periplasmic space"/>
    <property type="evidence" value="ECO:0007669"/>
    <property type="project" value="TreeGrafter"/>
</dbReference>
<dbReference type="Pfam" id="PF03009">
    <property type="entry name" value="GDPD"/>
    <property type="match status" value="1"/>
</dbReference>
<evidence type="ECO:0000256" key="4">
    <source>
        <dbReference type="ARBA" id="ARBA00022798"/>
    </source>
</evidence>
<dbReference type="Proteomes" id="UP000239485">
    <property type="component" value="Unassembled WGS sequence"/>
</dbReference>
<feature type="chain" id="PRO_5015603154" description="glycerophosphodiester phosphodiesterase" evidence="7">
    <location>
        <begin position="22"/>
        <end position="380"/>
    </location>
</feature>
<keyword evidence="3 7" id="KW-0732">Signal</keyword>
<evidence type="ECO:0000256" key="1">
    <source>
        <dbReference type="ARBA" id="ARBA00007277"/>
    </source>
</evidence>
<evidence type="ECO:0000259" key="8">
    <source>
        <dbReference type="PROSITE" id="PS51704"/>
    </source>
</evidence>
<dbReference type="PANTHER" id="PTHR43620">
    <property type="entry name" value="GLYCEROPHOSPHORYL DIESTER PHOSPHODIESTERASE"/>
    <property type="match status" value="1"/>
</dbReference>
<dbReference type="EC" id="3.1.4.46" evidence="2"/>
<keyword evidence="5" id="KW-0378">Hydrolase</keyword>
<gene>
    <name evidence="9" type="ORF">CLV92_103135</name>
</gene>
<sequence length="380" mass="41667">MPAGAAAGLLATALVAPSAAAAPGPQALLKPKAAVAQLEEPVVVAHRGASAYRPEHTIPAYELGARMGADWIEPDLVPTKDGVLVARHENEISGTTDVEERPEFAARKATKVVDGGEVTGWFTEDFTLAELKTLRAEERLPELRPRNTAFDGRYQVPTFEEVLQVRERLSEELGREIGIIPETKHSTYFASIGLPMEAEVARLLREYGLDDPDAPVAVQSFELTNLKELRTEHRLRADLVFLTWHEGAPYDLVAAGDERTYADLVIPSSLRDLSRYVDGIGPSLQMTFRFKADGSVGRPTNLIRNAHRAGLTVVPYTHRPENTFLPTDLRVGEDPEEHGRAVDWARAVFEAGADGLFSDAPDLADLARDDFMAEQERDAA</sequence>
<feature type="signal peptide" evidence="7">
    <location>
        <begin position="1"/>
        <end position="21"/>
    </location>
</feature>
<dbReference type="GO" id="GO:0006071">
    <property type="term" value="P:glycerol metabolic process"/>
    <property type="evidence" value="ECO:0007669"/>
    <property type="project" value="UniProtKB-KW"/>
</dbReference>
<proteinExistence type="inferred from homology"/>
<dbReference type="SUPFAM" id="SSF51695">
    <property type="entry name" value="PLC-like phosphodiesterases"/>
    <property type="match status" value="1"/>
</dbReference>
<comment type="similarity">
    <text evidence="1">Belongs to the glycerophosphoryl diester phosphodiesterase family.</text>
</comment>
<keyword evidence="10" id="KW-1185">Reference proteome</keyword>
<dbReference type="PROSITE" id="PS51704">
    <property type="entry name" value="GP_PDE"/>
    <property type="match status" value="1"/>
</dbReference>
<dbReference type="OrthoDB" id="9758957at2"/>
<organism evidence="9 10">
    <name type="scientific">Kineococcus xinjiangensis</name>
    <dbReference type="NCBI Taxonomy" id="512762"/>
    <lineage>
        <taxon>Bacteria</taxon>
        <taxon>Bacillati</taxon>
        <taxon>Actinomycetota</taxon>
        <taxon>Actinomycetes</taxon>
        <taxon>Kineosporiales</taxon>
        <taxon>Kineosporiaceae</taxon>
        <taxon>Kineococcus</taxon>
    </lineage>
</organism>
<comment type="caution">
    <text evidence="9">The sequence shown here is derived from an EMBL/GenBank/DDBJ whole genome shotgun (WGS) entry which is preliminary data.</text>
</comment>
<evidence type="ECO:0000256" key="6">
    <source>
        <dbReference type="ARBA" id="ARBA00047512"/>
    </source>
</evidence>
<accession>A0A2S6ITV1</accession>
<dbReference type="InterPro" id="IPR017946">
    <property type="entry name" value="PLC-like_Pdiesterase_TIM-brl"/>
</dbReference>
<evidence type="ECO:0000313" key="10">
    <source>
        <dbReference type="Proteomes" id="UP000239485"/>
    </source>
</evidence>
<dbReference type="InterPro" id="IPR030395">
    <property type="entry name" value="GP_PDE_dom"/>
</dbReference>
<evidence type="ECO:0000256" key="2">
    <source>
        <dbReference type="ARBA" id="ARBA00012247"/>
    </source>
</evidence>
<evidence type="ECO:0000256" key="7">
    <source>
        <dbReference type="SAM" id="SignalP"/>
    </source>
</evidence>
<dbReference type="PANTHER" id="PTHR43620:SF7">
    <property type="entry name" value="GLYCEROPHOSPHODIESTER PHOSPHODIESTERASE GDPD5-RELATED"/>
    <property type="match status" value="1"/>
</dbReference>